<dbReference type="Pfam" id="PF12952">
    <property type="entry name" value="DUF3841"/>
    <property type="match status" value="1"/>
</dbReference>
<feature type="non-terminal residue" evidence="1">
    <location>
        <position position="172"/>
    </location>
</feature>
<dbReference type="HOGENOM" id="CLU_099014_0_0_9"/>
<proteinExistence type="predicted"/>
<reference evidence="1 2" key="1">
    <citation type="submission" date="2008-09" db="EMBL/GenBank/DDBJ databases">
        <authorList>
            <person name="Fulton L."/>
            <person name="Clifton S."/>
            <person name="Fulton B."/>
            <person name="Xu J."/>
            <person name="Minx P."/>
            <person name="Pepin K.H."/>
            <person name="Johnson M."/>
            <person name="Thiruvilangam P."/>
            <person name="Bhonagiri V."/>
            <person name="Nash W.E."/>
            <person name="Mardis E.R."/>
            <person name="Wilson R.K."/>
        </authorList>
    </citation>
    <scope>NUCLEOTIDE SEQUENCE [LARGE SCALE GENOMIC DNA]</scope>
    <source>
        <strain evidence="1 2">DSM 13275</strain>
    </source>
</reference>
<evidence type="ECO:0000313" key="1">
    <source>
        <dbReference type="EMBL" id="EEA85780.1"/>
    </source>
</evidence>
<dbReference type="Proteomes" id="UP000003178">
    <property type="component" value="Unassembled WGS sequence"/>
</dbReference>
<keyword evidence="2" id="KW-1185">Reference proteome</keyword>
<dbReference type="InterPro" id="IPR024211">
    <property type="entry name" value="DUF3841"/>
</dbReference>
<comment type="caution">
    <text evidence="1">The sequence shown here is derived from an EMBL/GenBank/DDBJ whole genome shotgun (WGS) entry which is preliminary data.</text>
</comment>
<protein>
    <recommendedName>
        <fullName evidence="3">DUF3841 domain-containing protein</fullName>
    </recommendedName>
</protein>
<sequence>MEKIKVWTKQNKDVLKQLEKDGRYIARKDYIMKDLQEHADLVLEVYDWLSRSGPLSKDKPKDVSYPIWVSFKKDATMMNDENSVILELELDPSTITHVNIEKWGMILNYSYIPADEADAKRHRQLLADYGVSDAQAYMSRFYPQIKMEIMSSWSRLFDDNVKANSDACYGNI</sequence>
<evidence type="ECO:0000313" key="2">
    <source>
        <dbReference type="Proteomes" id="UP000003178"/>
    </source>
</evidence>
<dbReference type="eggNOG" id="ENOG502ZCB8">
    <property type="taxonomic scope" value="Bacteria"/>
</dbReference>
<evidence type="ECO:0008006" key="3">
    <source>
        <dbReference type="Google" id="ProtNLM"/>
    </source>
</evidence>
<organism evidence="1 2">
    <name type="scientific">Peptacetobacter hiranonis (strain DSM 13275 / JCM 10541 / KCTC 15199 / TO-931)</name>
    <name type="common">Clostridium hiranonis</name>
    <dbReference type="NCBI Taxonomy" id="500633"/>
    <lineage>
        <taxon>Bacteria</taxon>
        <taxon>Bacillati</taxon>
        <taxon>Bacillota</taxon>
        <taxon>Clostridia</taxon>
        <taxon>Peptostreptococcales</taxon>
        <taxon>Peptostreptococcaceae</taxon>
        <taxon>Peptacetobacter</taxon>
    </lineage>
</organism>
<dbReference type="EMBL" id="ABWP01000021">
    <property type="protein sequence ID" value="EEA85780.1"/>
    <property type="molecule type" value="Genomic_DNA"/>
</dbReference>
<name>B6FXG3_PEPHT</name>
<dbReference type="OrthoDB" id="286252at2"/>
<gene>
    <name evidence="1" type="ORF">CLOHIR_00562</name>
</gene>
<dbReference type="RefSeq" id="WP_006439491.1">
    <property type="nucleotide sequence ID" value="NZ_DS995355.1"/>
</dbReference>
<reference evidence="1 2" key="2">
    <citation type="submission" date="2008-10" db="EMBL/GenBank/DDBJ databases">
        <title>Draft genome sequence of Clostridium hiranonis (DSM 13275).</title>
        <authorList>
            <person name="Sudarsanam P."/>
            <person name="Ley R."/>
            <person name="Guruge J."/>
            <person name="Turnbaugh P.J."/>
            <person name="Mahowald M."/>
            <person name="Liep D."/>
            <person name="Gordon J."/>
        </authorList>
    </citation>
    <scope>NUCLEOTIDE SEQUENCE [LARGE SCALE GENOMIC DNA]</scope>
    <source>
        <strain evidence="1 2">DSM 13275</strain>
    </source>
</reference>
<dbReference type="AlphaFoldDB" id="B6FXG3"/>
<accession>B6FXG3</accession>
<dbReference type="STRING" id="500633.CLOHIR_00562"/>